<evidence type="ECO:0000313" key="4">
    <source>
        <dbReference type="Proteomes" id="UP001305702"/>
    </source>
</evidence>
<organism evidence="3 4">
    <name type="scientific">Paenibacillus aurantius</name>
    <dbReference type="NCBI Taxonomy" id="2918900"/>
    <lineage>
        <taxon>Bacteria</taxon>
        <taxon>Bacillati</taxon>
        <taxon>Bacillota</taxon>
        <taxon>Bacilli</taxon>
        <taxon>Bacillales</taxon>
        <taxon>Paenibacillaceae</taxon>
        <taxon>Paenibacillus</taxon>
    </lineage>
</organism>
<accession>A0AA96LEK8</accession>
<dbReference type="Proteomes" id="UP001305702">
    <property type="component" value="Chromosome"/>
</dbReference>
<dbReference type="PANTHER" id="PTHR40547">
    <property type="entry name" value="SLL0298 PROTEIN"/>
    <property type="match status" value="1"/>
</dbReference>
<keyword evidence="4" id="KW-1185">Reference proteome</keyword>
<dbReference type="AlphaFoldDB" id="A0AA96LEK8"/>
<feature type="transmembrane region" description="Helical" evidence="1">
    <location>
        <begin position="53"/>
        <end position="72"/>
    </location>
</feature>
<dbReference type="EMBL" id="CP130318">
    <property type="protein sequence ID" value="WNQ10187.1"/>
    <property type="molecule type" value="Genomic_DNA"/>
</dbReference>
<keyword evidence="1" id="KW-1133">Transmembrane helix</keyword>
<name>A0AA96LEK8_9BACL</name>
<sequence length="179" mass="19946">MVQGTFTKQRLQPGRIEKARRWLKLKYLLLLRAKGGPAKVAKGFGIGLFVEMFTLPTGGLAAVLILPLVYLFRASLPGALIGFLFGKIIYVPMMFLNKKVGSLVVPKGFVHHIHFQPHWLEKLLKGAMDLIVGGMIVGAVLGVLVYFPIKLLLGLYTARRKEKRLKRKAQLLSVEKGKL</sequence>
<reference evidence="3 4" key="1">
    <citation type="submission" date="2022-02" db="EMBL/GenBank/DDBJ databases">
        <title>Paenibacillus sp. MBLB1776 Whole Genome Shotgun Sequencing.</title>
        <authorList>
            <person name="Hwang C.Y."/>
            <person name="Cho E.-S."/>
            <person name="Seo M.-J."/>
        </authorList>
    </citation>
    <scope>NUCLEOTIDE SEQUENCE [LARGE SCALE GENOMIC DNA]</scope>
    <source>
        <strain evidence="3 4">MBLB1776</strain>
    </source>
</reference>
<evidence type="ECO:0000256" key="1">
    <source>
        <dbReference type="SAM" id="Phobius"/>
    </source>
</evidence>
<dbReference type="Pfam" id="PF09835">
    <property type="entry name" value="DUF2062"/>
    <property type="match status" value="1"/>
</dbReference>
<feature type="transmembrane region" description="Helical" evidence="1">
    <location>
        <begin position="79"/>
        <end position="96"/>
    </location>
</feature>
<dbReference type="KEGG" id="paun:MJA45_21565"/>
<keyword evidence="1" id="KW-0472">Membrane</keyword>
<feature type="domain" description="DUF2062" evidence="2">
    <location>
        <begin position="21"/>
        <end position="161"/>
    </location>
</feature>
<dbReference type="PANTHER" id="PTHR40547:SF1">
    <property type="entry name" value="SLL0298 PROTEIN"/>
    <property type="match status" value="1"/>
</dbReference>
<keyword evidence="1" id="KW-0812">Transmembrane</keyword>
<evidence type="ECO:0000259" key="2">
    <source>
        <dbReference type="Pfam" id="PF09835"/>
    </source>
</evidence>
<dbReference type="InterPro" id="IPR018639">
    <property type="entry name" value="DUF2062"/>
</dbReference>
<dbReference type="RefSeq" id="WP_315603961.1">
    <property type="nucleotide sequence ID" value="NZ_CP130318.1"/>
</dbReference>
<proteinExistence type="predicted"/>
<gene>
    <name evidence="3" type="ORF">MJA45_21565</name>
</gene>
<protein>
    <submittedName>
        <fullName evidence="3">DUF2062 domain-containing protein</fullName>
    </submittedName>
</protein>
<feature type="transmembrane region" description="Helical" evidence="1">
    <location>
        <begin position="130"/>
        <end position="158"/>
    </location>
</feature>
<evidence type="ECO:0000313" key="3">
    <source>
        <dbReference type="EMBL" id="WNQ10187.1"/>
    </source>
</evidence>